<keyword evidence="2 6" id="KW-0812">Transmembrane</keyword>
<evidence type="ECO:0000256" key="1">
    <source>
        <dbReference type="ARBA" id="ARBA00004370"/>
    </source>
</evidence>
<feature type="transmembrane region" description="Helical" evidence="6">
    <location>
        <begin position="33"/>
        <end position="53"/>
    </location>
</feature>
<evidence type="ECO:0000313" key="7">
    <source>
        <dbReference type="EMBL" id="MDM7855416.1"/>
    </source>
</evidence>
<keyword evidence="4 6" id="KW-0472">Membrane</keyword>
<name>A0ABT7SGW4_9CELL</name>
<dbReference type="NCBIfam" id="TIGR02228">
    <property type="entry name" value="sigpep_I_arch"/>
    <property type="match status" value="1"/>
</dbReference>
<dbReference type="Gene3D" id="2.10.109.10">
    <property type="entry name" value="Umud Fragment, subunit A"/>
    <property type="match status" value="1"/>
</dbReference>
<dbReference type="SUPFAM" id="SSF49899">
    <property type="entry name" value="Concanavalin A-like lectins/glucanases"/>
    <property type="match status" value="1"/>
</dbReference>
<dbReference type="GO" id="GO:0009003">
    <property type="term" value="F:signal peptidase activity"/>
    <property type="evidence" value="ECO:0007669"/>
    <property type="project" value="UniProtKB-EC"/>
</dbReference>
<sequence>MDDVTHHEHTPTAAAAEPPVGVLTDLRAAASRMVLAAVVGLLFWAVACALVGMKVTTIRSGSMEPSIMTGDVVAASHLDFADVEPGQVVTVHNPVDAGGYLTHRVNAVDPEGRLVTKGDANASTDSTHVPAGDVWLGRLRVPWVGYPVVWARHHDWVALSLATVGLALVVRGSIATPILRSFGDADDGDGSARRSKPRRRQQVAVAAVAGGVLVTLVALQVNGSSAAAFTSQSRTATSTWSAATAPSLGPYGSAVMASKPYLWFRMNEPACTFVDSSGNGNNDFLVGTADCTVGGALPTQVQNDLGTAFLGTSALASDRTYPSLNAMTFEAFVRFTDSAQESGNSTVAEFVSPSGWRDRLYISYSSVVYQASASTGTNYLQGNVHGDSQWHYMAVSMSGSTVDIRVDGFTWHSDSVSRAADSIGRFVIGTHSPPYSNTHALGTENFKGAMDEIALYTRALTPAELQAHYQASLK</sequence>
<reference evidence="7 8" key="1">
    <citation type="submission" date="2023-06" db="EMBL/GenBank/DDBJ databases">
        <title>Cellulomonas sp. MW4 Whole genome sequence.</title>
        <authorList>
            <person name="Park S."/>
        </authorList>
    </citation>
    <scope>NUCLEOTIDE SEQUENCE [LARGE SCALE GENOMIC DNA]</scope>
    <source>
        <strain evidence="7 8">MW4</strain>
    </source>
</reference>
<dbReference type="EMBL" id="JAUCGQ010000001">
    <property type="protein sequence ID" value="MDM7855416.1"/>
    <property type="molecule type" value="Genomic_DNA"/>
</dbReference>
<keyword evidence="7" id="KW-0378">Hydrolase</keyword>
<evidence type="ECO:0000313" key="8">
    <source>
        <dbReference type="Proteomes" id="UP001529338"/>
    </source>
</evidence>
<keyword evidence="3 6" id="KW-1133">Transmembrane helix</keyword>
<evidence type="ECO:0000256" key="2">
    <source>
        <dbReference type="ARBA" id="ARBA00022692"/>
    </source>
</evidence>
<dbReference type="Gene3D" id="2.60.120.200">
    <property type="match status" value="1"/>
</dbReference>
<dbReference type="RefSeq" id="WP_289455234.1">
    <property type="nucleotide sequence ID" value="NZ_JAUCGQ010000001.1"/>
</dbReference>
<dbReference type="InterPro" id="IPR019533">
    <property type="entry name" value="Peptidase_S26"/>
</dbReference>
<feature type="transmembrane region" description="Helical" evidence="6">
    <location>
        <begin position="203"/>
        <end position="221"/>
    </location>
</feature>
<dbReference type="Pfam" id="PF13385">
    <property type="entry name" value="Laminin_G_3"/>
    <property type="match status" value="1"/>
</dbReference>
<dbReference type="CDD" id="cd06530">
    <property type="entry name" value="S26_SPase_I"/>
    <property type="match status" value="1"/>
</dbReference>
<dbReference type="EC" id="3.4.21.89" evidence="5"/>
<dbReference type="InterPro" id="IPR001733">
    <property type="entry name" value="Peptidase_S26B"/>
</dbReference>
<evidence type="ECO:0000256" key="4">
    <source>
        <dbReference type="ARBA" id="ARBA00023136"/>
    </source>
</evidence>
<protein>
    <recommendedName>
        <fullName evidence="5">Signal peptidase I</fullName>
        <ecNumber evidence="5">3.4.21.89</ecNumber>
    </recommendedName>
</protein>
<organism evidence="7 8">
    <name type="scientific">Cellulomonas alba</name>
    <dbReference type="NCBI Taxonomy" id="3053467"/>
    <lineage>
        <taxon>Bacteria</taxon>
        <taxon>Bacillati</taxon>
        <taxon>Actinomycetota</taxon>
        <taxon>Actinomycetes</taxon>
        <taxon>Micrococcales</taxon>
        <taxon>Cellulomonadaceae</taxon>
        <taxon>Cellulomonas</taxon>
    </lineage>
</organism>
<proteinExistence type="predicted"/>
<evidence type="ECO:0000256" key="3">
    <source>
        <dbReference type="ARBA" id="ARBA00022989"/>
    </source>
</evidence>
<comment type="subcellular location">
    <subcellularLocation>
        <location evidence="1">Membrane</location>
    </subcellularLocation>
</comment>
<keyword evidence="8" id="KW-1185">Reference proteome</keyword>
<comment type="caution">
    <text evidence="7">The sequence shown here is derived from an EMBL/GenBank/DDBJ whole genome shotgun (WGS) entry which is preliminary data.</text>
</comment>
<evidence type="ECO:0000256" key="5">
    <source>
        <dbReference type="NCBIfam" id="TIGR02228"/>
    </source>
</evidence>
<dbReference type="InterPro" id="IPR036286">
    <property type="entry name" value="LexA/Signal_pep-like_sf"/>
</dbReference>
<dbReference type="SUPFAM" id="SSF51306">
    <property type="entry name" value="LexA/Signal peptidase"/>
    <property type="match status" value="1"/>
</dbReference>
<dbReference type="Proteomes" id="UP001529338">
    <property type="component" value="Unassembled WGS sequence"/>
</dbReference>
<dbReference type="PRINTS" id="PR00728">
    <property type="entry name" value="SIGNALPTASE"/>
</dbReference>
<gene>
    <name evidence="7" type="ORF">QRT04_10790</name>
</gene>
<accession>A0ABT7SGW4</accession>
<dbReference type="InterPro" id="IPR013320">
    <property type="entry name" value="ConA-like_dom_sf"/>
</dbReference>
<evidence type="ECO:0000256" key="6">
    <source>
        <dbReference type="SAM" id="Phobius"/>
    </source>
</evidence>